<keyword evidence="3" id="KW-0812">Transmembrane</keyword>
<sequence>MKPVLLALSLAAGLAALAPAAAQGLQPPRTIAGLETQPPPLLHGDVPILPRQLAQLVAARNPEIRYSRLGVEVAAYLSSAEASLYETVLYGSAVGDDVDRQRTIEERVSSAASLSVLNERSQSYEAGLKQRLPTAGEMSLAYKVVRRSNNIIASSTNNLQDTEWTSGLVVTLKQPLLRNAGRGVLETDRRVAELEREVQWAQFRQQVLKSTADALNLYWQLQRAQEARRLRDESMNNVQKMAQDVDARIEAGRTPPAARLEVQSILAGREAELLRADLAEHEAEAKVLTALGIPSTGPALHLKATDTPLPPNAQPEPLDEALQRALDQWPPYRVSQLRLEQGRLRLAFADNQRQPQLDFSATYNATGLAYDRIEAKKLATRDQYPEWTLGLNFEMPLGGNGKAGGQYQAQAVRVQQNLLELEAIRTSLSNDLSQRREDLVSALRQVAQAQKDVDLRKQVEDNERDRYRLGVGLLRNWLDRENETYEARQRLSDAVMRAQSARVAWQFAQGSLLDEYDIALRSE</sequence>
<dbReference type="GO" id="GO:1990281">
    <property type="term" value="C:efflux pump complex"/>
    <property type="evidence" value="ECO:0007669"/>
    <property type="project" value="TreeGrafter"/>
</dbReference>
<keyword evidence="5" id="KW-0998">Cell outer membrane</keyword>
<feature type="signal peptide" evidence="6">
    <location>
        <begin position="1"/>
        <end position="20"/>
    </location>
</feature>
<reference evidence="7 8" key="1">
    <citation type="submission" date="2020-04" db="EMBL/GenBank/DDBJ databases">
        <title>Ramlibacter sp. G-1-2-2 isolated from soil.</title>
        <authorList>
            <person name="Dahal R.H."/>
        </authorList>
    </citation>
    <scope>NUCLEOTIDE SEQUENCE [LARGE SCALE GENOMIC DNA]</scope>
    <source>
        <strain evidence="7 8">G-1-2-2</strain>
    </source>
</reference>
<evidence type="ECO:0000256" key="6">
    <source>
        <dbReference type="SAM" id="SignalP"/>
    </source>
</evidence>
<dbReference type="EMBL" id="JABBFX010000003">
    <property type="protein sequence ID" value="NML47855.1"/>
    <property type="molecule type" value="Genomic_DNA"/>
</dbReference>
<comment type="subcellular location">
    <subcellularLocation>
        <location evidence="1">Cell outer membrane</location>
    </subcellularLocation>
</comment>
<keyword evidence="4" id="KW-0472">Membrane</keyword>
<dbReference type="Proteomes" id="UP000541185">
    <property type="component" value="Unassembled WGS sequence"/>
</dbReference>
<evidence type="ECO:0000256" key="3">
    <source>
        <dbReference type="ARBA" id="ARBA00022692"/>
    </source>
</evidence>
<dbReference type="SUPFAM" id="SSF56954">
    <property type="entry name" value="Outer membrane efflux proteins (OEP)"/>
    <property type="match status" value="1"/>
</dbReference>
<dbReference type="GO" id="GO:0015562">
    <property type="term" value="F:efflux transmembrane transporter activity"/>
    <property type="evidence" value="ECO:0007669"/>
    <property type="project" value="InterPro"/>
</dbReference>
<comment type="caution">
    <text evidence="7">The sequence shown here is derived from an EMBL/GenBank/DDBJ whole genome shotgun (WGS) entry which is preliminary data.</text>
</comment>
<evidence type="ECO:0000313" key="8">
    <source>
        <dbReference type="Proteomes" id="UP000541185"/>
    </source>
</evidence>
<organism evidence="7 8">
    <name type="scientific">Ramlibacter agri</name>
    <dbReference type="NCBI Taxonomy" id="2728837"/>
    <lineage>
        <taxon>Bacteria</taxon>
        <taxon>Pseudomonadati</taxon>
        <taxon>Pseudomonadota</taxon>
        <taxon>Betaproteobacteria</taxon>
        <taxon>Burkholderiales</taxon>
        <taxon>Comamonadaceae</taxon>
        <taxon>Ramlibacter</taxon>
    </lineage>
</organism>
<name>A0A848HAP2_9BURK</name>
<evidence type="ECO:0000313" key="7">
    <source>
        <dbReference type="EMBL" id="NML47855.1"/>
    </source>
</evidence>
<accession>A0A848HAP2</accession>
<protein>
    <submittedName>
        <fullName evidence="7">TolC family protein</fullName>
    </submittedName>
</protein>
<dbReference type="PANTHER" id="PTHR30026:SF23">
    <property type="entry name" value="TO APRF-PUTATIVE OUTER MEMBRANE EFFLUX PROTEIN OR SECRETED ALKALINE PHOSPHATASE-RELATED"/>
    <property type="match status" value="1"/>
</dbReference>
<dbReference type="RefSeq" id="WP_169422112.1">
    <property type="nucleotide sequence ID" value="NZ_JABBFX010000003.1"/>
</dbReference>
<dbReference type="Gene3D" id="1.20.1600.10">
    <property type="entry name" value="Outer membrane efflux proteins (OEP)"/>
    <property type="match status" value="1"/>
</dbReference>
<keyword evidence="6" id="KW-0732">Signal</keyword>
<gene>
    <name evidence="7" type="ORF">HHL11_29165</name>
</gene>
<dbReference type="InterPro" id="IPR051906">
    <property type="entry name" value="TolC-like"/>
</dbReference>
<evidence type="ECO:0000256" key="2">
    <source>
        <dbReference type="ARBA" id="ARBA00022452"/>
    </source>
</evidence>
<dbReference type="AlphaFoldDB" id="A0A848HAP2"/>
<dbReference type="PANTHER" id="PTHR30026">
    <property type="entry name" value="OUTER MEMBRANE PROTEIN TOLC"/>
    <property type="match status" value="1"/>
</dbReference>
<evidence type="ECO:0000256" key="1">
    <source>
        <dbReference type="ARBA" id="ARBA00004442"/>
    </source>
</evidence>
<evidence type="ECO:0000256" key="5">
    <source>
        <dbReference type="ARBA" id="ARBA00023237"/>
    </source>
</evidence>
<feature type="chain" id="PRO_5032315247" evidence="6">
    <location>
        <begin position="21"/>
        <end position="523"/>
    </location>
</feature>
<keyword evidence="2" id="KW-1134">Transmembrane beta strand</keyword>
<evidence type="ECO:0000256" key="4">
    <source>
        <dbReference type="ARBA" id="ARBA00023136"/>
    </source>
</evidence>
<proteinExistence type="predicted"/>
<dbReference type="GO" id="GO:0009279">
    <property type="term" value="C:cell outer membrane"/>
    <property type="evidence" value="ECO:0007669"/>
    <property type="project" value="UniProtKB-SubCell"/>
</dbReference>
<dbReference type="GO" id="GO:0015288">
    <property type="term" value="F:porin activity"/>
    <property type="evidence" value="ECO:0007669"/>
    <property type="project" value="TreeGrafter"/>
</dbReference>
<keyword evidence="8" id="KW-1185">Reference proteome</keyword>